<protein>
    <submittedName>
        <fullName evidence="1">GNAT family N-acetyltransferase</fullName>
    </submittedName>
</protein>
<dbReference type="AlphaFoldDB" id="A0A0K0EMS0"/>
<sequence>MSINGDFLKCVEIRSNKDNLSSLWTKVKLNKDQIIGVIDKVSLKTHTIH</sequence>
<organism evidence="1">
    <name type="scientific">Strongyloides stercoralis</name>
    <name type="common">Threadworm</name>
    <dbReference type="NCBI Taxonomy" id="6248"/>
    <lineage>
        <taxon>Eukaryota</taxon>
        <taxon>Metazoa</taxon>
        <taxon>Ecdysozoa</taxon>
        <taxon>Nematoda</taxon>
        <taxon>Chromadorea</taxon>
        <taxon>Rhabditida</taxon>
        <taxon>Tylenchina</taxon>
        <taxon>Panagrolaimomorpha</taxon>
        <taxon>Strongyloidoidea</taxon>
        <taxon>Strongyloididae</taxon>
        <taxon>Strongyloides</taxon>
    </lineage>
</organism>
<name>A0A0K0EMS0_STRER</name>
<reference evidence="1" key="1">
    <citation type="submission" date="2015-08" db="UniProtKB">
        <authorList>
            <consortium name="WormBaseParasite"/>
        </authorList>
    </citation>
    <scope>IDENTIFICATION</scope>
</reference>
<evidence type="ECO:0000313" key="1">
    <source>
        <dbReference type="WBParaSite" id="SSTP_0001076150.1"/>
    </source>
</evidence>
<dbReference type="WBParaSite" id="SSTP_0001076150.1">
    <property type="protein sequence ID" value="SSTP_0001076150.1"/>
    <property type="gene ID" value="SSTP_0001076150"/>
</dbReference>
<accession>A0A0K0EMS0</accession>
<proteinExistence type="predicted"/>